<dbReference type="AlphaFoldDB" id="A0A1Y2IGH8"/>
<evidence type="ECO:0000313" key="2">
    <source>
        <dbReference type="EMBL" id="OSD00280.1"/>
    </source>
</evidence>
<feature type="compositionally biased region" description="Basic and acidic residues" evidence="1">
    <location>
        <begin position="21"/>
        <end position="86"/>
    </location>
</feature>
<feature type="compositionally biased region" description="Acidic residues" evidence="1">
    <location>
        <begin position="337"/>
        <end position="360"/>
    </location>
</feature>
<reference evidence="2 3" key="1">
    <citation type="journal article" date="2015" name="Biotechnol. Biofuels">
        <title>Enhanced degradation of softwood versus hardwood by the white-rot fungus Pycnoporus coccineus.</title>
        <authorList>
            <person name="Couturier M."/>
            <person name="Navarro D."/>
            <person name="Chevret D."/>
            <person name="Henrissat B."/>
            <person name="Piumi F."/>
            <person name="Ruiz-Duenas F.J."/>
            <person name="Martinez A.T."/>
            <person name="Grigoriev I.V."/>
            <person name="Riley R."/>
            <person name="Lipzen A."/>
            <person name="Berrin J.G."/>
            <person name="Master E.R."/>
            <person name="Rosso M.N."/>
        </authorList>
    </citation>
    <scope>NUCLEOTIDE SEQUENCE [LARGE SCALE GENOMIC DNA]</scope>
    <source>
        <strain evidence="2 3">BRFM310</strain>
    </source>
</reference>
<feature type="compositionally biased region" description="Basic and acidic residues" evidence="1">
    <location>
        <begin position="239"/>
        <end position="254"/>
    </location>
</feature>
<accession>A0A1Y2IGH8</accession>
<sequence>MSAAAKLAAMKAQLAELERLAEEERRQEEERKKAEEEARKKAEEEARRKAEEEKRRAEEEEKRKAEEERRRTEEARRTEEERRRTAELASQAIPQKRKSAHPDLEHEEDEEDEAQGEEAEVLHKPSLGRTCRFRDGPRTSSCTECQRRAAPCLGAKGLPAPMQARVDKKSGESPQRKRVKKSAPIVVEDDDEPATPTKKSKGKGKEVGSEKRSTEKGRGAGAAAGVAESGGEGSGRVRLGREEKEWSVDPEPEKLSDRELLQHVLVEGQKTRLGMSRLLHHLEEEGELRAEWALADSKVMRQAVRKEMGKWAEEELRPLIRAEIHSVLAEFFATPAEQEEGDGQEEEGQEGEGEGGEGGEEGAPAE</sequence>
<feature type="compositionally biased region" description="Basic and acidic residues" evidence="1">
    <location>
        <begin position="165"/>
        <end position="175"/>
    </location>
</feature>
<feature type="compositionally biased region" description="Acidic residues" evidence="1">
    <location>
        <begin position="105"/>
        <end position="119"/>
    </location>
</feature>
<dbReference type="EMBL" id="KZ084120">
    <property type="protein sequence ID" value="OSD00280.1"/>
    <property type="molecule type" value="Genomic_DNA"/>
</dbReference>
<proteinExistence type="predicted"/>
<evidence type="ECO:0000313" key="3">
    <source>
        <dbReference type="Proteomes" id="UP000193067"/>
    </source>
</evidence>
<feature type="region of interest" description="Disordered" evidence="1">
    <location>
        <begin position="331"/>
        <end position="366"/>
    </location>
</feature>
<gene>
    <name evidence="2" type="ORF">PYCCODRAFT_1469609</name>
</gene>
<dbReference type="OrthoDB" id="2754963at2759"/>
<name>A0A1Y2IGH8_TRAC3</name>
<feature type="compositionally biased region" description="Basic and acidic residues" evidence="1">
    <location>
        <begin position="203"/>
        <end position="218"/>
    </location>
</feature>
<organism evidence="2 3">
    <name type="scientific">Trametes coccinea (strain BRFM310)</name>
    <name type="common">Pycnoporus coccineus</name>
    <dbReference type="NCBI Taxonomy" id="1353009"/>
    <lineage>
        <taxon>Eukaryota</taxon>
        <taxon>Fungi</taxon>
        <taxon>Dikarya</taxon>
        <taxon>Basidiomycota</taxon>
        <taxon>Agaricomycotina</taxon>
        <taxon>Agaricomycetes</taxon>
        <taxon>Polyporales</taxon>
        <taxon>Polyporaceae</taxon>
        <taxon>Trametes</taxon>
    </lineage>
</organism>
<protein>
    <submittedName>
        <fullName evidence="2">Uncharacterized protein</fullName>
    </submittedName>
</protein>
<evidence type="ECO:0000256" key="1">
    <source>
        <dbReference type="SAM" id="MobiDB-lite"/>
    </source>
</evidence>
<keyword evidence="3" id="KW-1185">Reference proteome</keyword>
<feature type="region of interest" description="Disordered" evidence="1">
    <location>
        <begin position="21"/>
        <end position="254"/>
    </location>
</feature>
<dbReference type="Proteomes" id="UP000193067">
    <property type="component" value="Unassembled WGS sequence"/>
</dbReference>